<protein>
    <submittedName>
        <fullName evidence="1">Uncharacterized protein</fullName>
    </submittedName>
</protein>
<name>A0ACB9IJ15_9ASTR</name>
<comment type="caution">
    <text evidence="1">The sequence shown here is derived from an EMBL/GenBank/DDBJ whole genome shotgun (WGS) entry which is preliminary data.</text>
</comment>
<reference evidence="2" key="1">
    <citation type="journal article" date="2022" name="Mol. Ecol. Resour.">
        <title>The genomes of chicory, endive, great burdock and yacon provide insights into Asteraceae palaeo-polyploidization history and plant inulin production.</title>
        <authorList>
            <person name="Fan W."/>
            <person name="Wang S."/>
            <person name="Wang H."/>
            <person name="Wang A."/>
            <person name="Jiang F."/>
            <person name="Liu H."/>
            <person name="Zhao H."/>
            <person name="Xu D."/>
            <person name="Zhang Y."/>
        </authorList>
    </citation>
    <scope>NUCLEOTIDE SEQUENCE [LARGE SCALE GENOMIC DNA]</scope>
    <source>
        <strain evidence="2">cv. Yunnan</strain>
    </source>
</reference>
<keyword evidence="2" id="KW-1185">Reference proteome</keyword>
<gene>
    <name evidence="1" type="ORF">L1987_23307</name>
</gene>
<dbReference type="Proteomes" id="UP001056120">
    <property type="component" value="Linkage Group LG08"/>
</dbReference>
<sequence length="221" mass="24965">MRESGSVDHHSGLTMEGEFVGGGALCFIGTKSMNKATVQGGGGCVLLSFPPFLLFEEERKPGRERERERKRRRSRRRWYFREDIAEAVGSFWRRLLAGSTLPATINILNRVSNCRCRRSGKKPKIVDVRCGIGGGLKIFICLNQPFPDGTFDSVIGVEFLQICLVDDLMELYSGLHLERGILKEFFGSLLHCFKESPQPSFEFPEPETQDLDLFTKNPCLL</sequence>
<reference evidence="1 2" key="2">
    <citation type="journal article" date="2022" name="Mol. Ecol. Resour.">
        <title>The genomes of chicory, endive, great burdock and yacon provide insights into Asteraceae paleo-polyploidization history and plant inulin production.</title>
        <authorList>
            <person name="Fan W."/>
            <person name="Wang S."/>
            <person name="Wang H."/>
            <person name="Wang A."/>
            <person name="Jiang F."/>
            <person name="Liu H."/>
            <person name="Zhao H."/>
            <person name="Xu D."/>
            <person name="Zhang Y."/>
        </authorList>
    </citation>
    <scope>NUCLEOTIDE SEQUENCE [LARGE SCALE GENOMIC DNA]</scope>
    <source>
        <strain evidence="2">cv. Yunnan</strain>
        <tissue evidence="1">Leaves</tissue>
    </source>
</reference>
<evidence type="ECO:0000313" key="1">
    <source>
        <dbReference type="EMBL" id="KAI3807380.1"/>
    </source>
</evidence>
<proteinExistence type="predicted"/>
<accession>A0ACB9IJ15</accession>
<dbReference type="EMBL" id="CM042025">
    <property type="protein sequence ID" value="KAI3807380.1"/>
    <property type="molecule type" value="Genomic_DNA"/>
</dbReference>
<organism evidence="1 2">
    <name type="scientific">Smallanthus sonchifolius</name>
    <dbReference type="NCBI Taxonomy" id="185202"/>
    <lineage>
        <taxon>Eukaryota</taxon>
        <taxon>Viridiplantae</taxon>
        <taxon>Streptophyta</taxon>
        <taxon>Embryophyta</taxon>
        <taxon>Tracheophyta</taxon>
        <taxon>Spermatophyta</taxon>
        <taxon>Magnoliopsida</taxon>
        <taxon>eudicotyledons</taxon>
        <taxon>Gunneridae</taxon>
        <taxon>Pentapetalae</taxon>
        <taxon>asterids</taxon>
        <taxon>campanulids</taxon>
        <taxon>Asterales</taxon>
        <taxon>Asteraceae</taxon>
        <taxon>Asteroideae</taxon>
        <taxon>Heliantheae alliance</taxon>
        <taxon>Millerieae</taxon>
        <taxon>Smallanthus</taxon>
    </lineage>
</organism>
<evidence type="ECO:0000313" key="2">
    <source>
        <dbReference type="Proteomes" id="UP001056120"/>
    </source>
</evidence>